<dbReference type="EMBL" id="ML996094">
    <property type="protein sequence ID" value="KAF2148012.1"/>
    <property type="molecule type" value="Genomic_DNA"/>
</dbReference>
<evidence type="ECO:0000259" key="2">
    <source>
        <dbReference type="Pfam" id="PF24883"/>
    </source>
</evidence>
<dbReference type="AlphaFoldDB" id="A0A9P4IQ31"/>
<dbReference type="PANTHER" id="PTHR10039:SF17">
    <property type="entry name" value="FUNGAL STAND N-TERMINAL GOODBYE DOMAIN-CONTAINING PROTEIN-RELATED"/>
    <property type="match status" value="1"/>
</dbReference>
<keyword evidence="1" id="KW-0677">Repeat</keyword>
<reference evidence="3" key="1">
    <citation type="journal article" date="2020" name="Stud. Mycol.">
        <title>101 Dothideomycetes genomes: a test case for predicting lifestyles and emergence of pathogens.</title>
        <authorList>
            <person name="Haridas S."/>
            <person name="Albert R."/>
            <person name="Binder M."/>
            <person name="Bloem J."/>
            <person name="Labutti K."/>
            <person name="Salamov A."/>
            <person name="Andreopoulos B."/>
            <person name="Baker S."/>
            <person name="Barry K."/>
            <person name="Bills G."/>
            <person name="Bluhm B."/>
            <person name="Cannon C."/>
            <person name="Castanera R."/>
            <person name="Culley D."/>
            <person name="Daum C."/>
            <person name="Ezra D."/>
            <person name="Gonzalez J."/>
            <person name="Henrissat B."/>
            <person name="Kuo A."/>
            <person name="Liang C."/>
            <person name="Lipzen A."/>
            <person name="Lutzoni F."/>
            <person name="Magnuson J."/>
            <person name="Mondo S."/>
            <person name="Nolan M."/>
            <person name="Ohm R."/>
            <person name="Pangilinan J."/>
            <person name="Park H.-J."/>
            <person name="Ramirez L."/>
            <person name="Alfaro M."/>
            <person name="Sun H."/>
            <person name="Tritt A."/>
            <person name="Yoshinaga Y."/>
            <person name="Zwiers L.-H."/>
            <person name="Turgeon B."/>
            <person name="Goodwin S."/>
            <person name="Spatafora J."/>
            <person name="Crous P."/>
            <person name="Grigoriev I."/>
        </authorList>
    </citation>
    <scope>NUCLEOTIDE SEQUENCE</scope>
    <source>
        <strain evidence="3">CBS 260.36</strain>
    </source>
</reference>
<comment type="caution">
    <text evidence="3">The sequence shown here is derived from an EMBL/GenBank/DDBJ whole genome shotgun (WGS) entry which is preliminary data.</text>
</comment>
<sequence length="590" mass="66980">MVTDAEYNSYSHEVDLVKCLEGTRTEVLSHIVEWTALANGKNIFWLCGKAGTGKSAIACTLASLMEEHQRMGASFFFKHGEGDRGNASRFFPTVAGQLARVVPGMERLIAQALEVDTRLCHRNLHTQFEKLLLIPLNNTSMKYTPMSEPVIIIDALDECEKDEHIRAILRLLSRLKLRIFVTSRPDLPVRLGFASMEGYLHEDVVLEEIEKTTIRQDLHVYLEHQFRKIREDNALLYTTTPLLPTWPGADTIMTLLDLAHPLFIYAATICRYVSGRNPQRRLDIILQQDKERLSASETDKIYTRILEQAAIALKAEQETALNRLIEILGPIVVLAYPLSINSLSNLLAILDSDIEEVLDHLHSVLHVPTTFNSPVRLHHLSFHDFSVSGKGKNKFYIDENQVNATLAMKCLDLLNRPGVMFDSLCGFEKPGVKRSEVSRSHVAKCIPPVVAYACQQWPRHVLANPRKEMTCDNGEVHKFLKVHFLHWLEALSWLGRVSTAINMIRTLQTSVKKDGGPQLLAFLDDAYRFIHKNRQVVDLAPLQVYYSALCFSPTNSIIRTNFHDRTGEMFDLLPEMGLDWSPEIQKLEGH</sequence>
<dbReference type="SUPFAM" id="SSF52540">
    <property type="entry name" value="P-loop containing nucleoside triphosphate hydrolases"/>
    <property type="match status" value="1"/>
</dbReference>
<dbReference type="PANTHER" id="PTHR10039">
    <property type="entry name" value="AMELOGENIN"/>
    <property type="match status" value="1"/>
</dbReference>
<dbReference type="InterPro" id="IPR027417">
    <property type="entry name" value="P-loop_NTPase"/>
</dbReference>
<dbReference type="OrthoDB" id="674604at2759"/>
<accession>A0A9P4IQ31</accession>
<feature type="domain" description="Nephrocystin 3-like N-terminal" evidence="2">
    <location>
        <begin position="25"/>
        <end position="184"/>
    </location>
</feature>
<evidence type="ECO:0000313" key="4">
    <source>
        <dbReference type="Proteomes" id="UP000799439"/>
    </source>
</evidence>
<proteinExistence type="predicted"/>
<evidence type="ECO:0000313" key="3">
    <source>
        <dbReference type="EMBL" id="KAF2148012.1"/>
    </source>
</evidence>
<dbReference type="Gene3D" id="3.40.50.300">
    <property type="entry name" value="P-loop containing nucleotide triphosphate hydrolases"/>
    <property type="match status" value="1"/>
</dbReference>
<name>A0A9P4IQ31_9PEZI</name>
<keyword evidence="4" id="KW-1185">Reference proteome</keyword>
<gene>
    <name evidence="3" type="ORF">K461DRAFT_233556</name>
</gene>
<dbReference type="InterPro" id="IPR056884">
    <property type="entry name" value="NPHP3-like_N"/>
</dbReference>
<feature type="non-terminal residue" evidence="3">
    <location>
        <position position="590"/>
    </location>
</feature>
<dbReference type="Pfam" id="PF24883">
    <property type="entry name" value="NPHP3_N"/>
    <property type="match status" value="1"/>
</dbReference>
<evidence type="ECO:0000256" key="1">
    <source>
        <dbReference type="ARBA" id="ARBA00022737"/>
    </source>
</evidence>
<dbReference type="Proteomes" id="UP000799439">
    <property type="component" value="Unassembled WGS sequence"/>
</dbReference>
<protein>
    <recommendedName>
        <fullName evidence="2">Nephrocystin 3-like N-terminal domain-containing protein</fullName>
    </recommendedName>
</protein>
<organism evidence="3 4">
    <name type="scientific">Myriangium duriaei CBS 260.36</name>
    <dbReference type="NCBI Taxonomy" id="1168546"/>
    <lineage>
        <taxon>Eukaryota</taxon>
        <taxon>Fungi</taxon>
        <taxon>Dikarya</taxon>
        <taxon>Ascomycota</taxon>
        <taxon>Pezizomycotina</taxon>
        <taxon>Dothideomycetes</taxon>
        <taxon>Dothideomycetidae</taxon>
        <taxon>Myriangiales</taxon>
        <taxon>Myriangiaceae</taxon>
        <taxon>Myriangium</taxon>
    </lineage>
</organism>